<dbReference type="Pfam" id="PF04248">
    <property type="entry name" value="NTP_transf_9"/>
    <property type="match status" value="1"/>
</dbReference>
<reference evidence="2 3" key="1">
    <citation type="submission" date="2016-07" db="EMBL/GenBank/DDBJ databases">
        <title>Multiple horizontal gene transfer events from other fungi enriched the ability of initially mycotrophic Trichoderma (Ascomycota) to feed on dead plant biomass.</title>
        <authorList>
            <consortium name="DOE Joint Genome Institute"/>
            <person name="Aerts A."/>
            <person name="Atanasova L."/>
            <person name="Chenthamara K."/>
            <person name="Zhang J."/>
            <person name="Grujic M."/>
            <person name="Henrissat B."/>
            <person name="Kuo A."/>
            <person name="Salamov A."/>
            <person name="Lipzen A."/>
            <person name="Labutti K."/>
            <person name="Barry K."/>
            <person name="Miao Y."/>
            <person name="Rahimi M.J."/>
            <person name="Shen Q."/>
            <person name="Grigoriev I.V."/>
            <person name="Kubicek C.P."/>
            <person name="Druzhinina I.S."/>
        </authorList>
    </citation>
    <scope>NUCLEOTIDE SEQUENCE [LARGE SCALE GENOMIC DNA]</scope>
    <source>
        <strain evidence="2 3">CBS 433.97</strain>
    </source>
</reference>
<dbReference type="InterPro" id="IPR038694">
    <property type="entry name" value="DUF427_sf"/>
</dbReference>
<dbReference type="AlphaFoldDB" id="A0A2T3ZL42"/>
<dbReference type="Gene3D" id="2.170.150.40">
    <property type="entry name" value="Domain of unknown function (DUF427)"/>
    <property type="match status" value="1"/>
</dbReference>
<protein>
    <recommendedName>
        <fullName evidence="1">DUF427 domain-containing protein</fullName>
    </recommendedName>
</protein>
<gene>
    <name evidence="2" type="ORF">M441DRAFT_65182</name>
</gene>
<feature type="domain" description="DUF427" evidence="1">
    <location>
        <begin position="13"/>
        <end position="98"/>
    </location>
</feature>
<evidence type="ECO:0000313" key="2">
    <source>
        <dbReference type="EMBL" id="PTB45524.1"/>
    </source>
</evidence>
<proteinExistence type="predicted"/>
<dbReference type="OrthoDB" id="18996at2759"/>
<evidence type="ECO:0000313" key="3">
    <source>
        <dbReference type="Proteomes" id="UP000240493"/>
    </source>
</evidence>
<dbReference type="EMBL" id="KZ679257">
    <property type="protein sequence ID" value="PTB45524.1"/>
    <property type="molecule type" value="Genomic_DNA"/>
</dbReference>
<keyword evidence="3" id="KW-1185">Reference proteome</keyword>
<organism evidence="2 3">
    <name type="scientific">Trichoderma asperellum (strain ATCC 204424 / CBS 433.97 / NBRC 101777)</name>
    <dbReference type="NCBI Taxonomy" id="1042311"/>
    <lineage>
        <taxon>Eukaryota</taxon>
        <taxon>Fungi</taxon>
        <taxon>Dikarya</taxon>
        <taxon>Ascomycota</taxon>
        <taxon>Pezizomycotina</taxon>
        <taxon>Sordariomycetes</taxon>
        <taxon>Hypocreomycetidae</taxon>
        <taxon>Hypocreales</taxon>
        <taxon>Hypocreaceae</taxon>
        <taxon>Trichoderma</taxon>
    </lineage>
</organism>
<name>A0A2T3ZL42_TRIA4</name>
<sequence length="106" mass="11711">MGKSVVSKSGHATARVNGTVIAEATSWMETEGNVYFPPESIKSEYFTGTSQNSFCPWKGEASYYTINAGGQQFDNAAWYYPQPLEGAVDLRDHVAFYKNKVEITAN</sequence>
<dbReference type="STRING" id="1042311.A0A2T3ZL42"/>
<evidence type="ECO:0000259" key="1">
    <source>
        <dbReference type="Pfam" id="PF04248"/>
    </source>
</evidence>
<dbReference type="InterPro" id="IPR007361">
    <property type="entry name" value="DUF427"/>
</dbReference>
<dbReference type="Proteomes" id="UP000240493">
    <property type="component" value="Unassembled WGS sequence"/>
</dbReference>
<dbReference type="PANTHER" id="PTHR34310:SF5">
    <property type="entry name" value="DUF427 DOMAIN PROTEIN (AFU_ORTHOLOGUE AFUA_3G02220)"/>
    <property type="match status" value="1"/>
</dbReference>
<dbReference type="PANTHER" id="PTHR34310">
    <property type="entry name" value="DUF427 DOMAIN PROTEIN (AFU_ORTHOLOGUE AFUA_3G02220)"/>
    <property type="match status" value="1"/>
</dbReference>
<accession>A0A2T3ZL42</accession>